<protein>
    <submittedName>
        <fullName evidence="1">Uncharacterized protein</fullName>
    </submittedName>
</protein>
<evidence type="ECO:0000313" key="2">
    <source>
        <dbReference type="Proteomes" id="UP000199572"/>
    </source>
</evidence>
<name>A0A1H9S0I6_9SPHI</name>
<evidence type="ECO:0000313" key="1">
    <source>
        <dbReference type="EMBL" id="SER78135.1"/>
    </source>
</evidence>
<dbReference type="Proteomes" id="UP000199572">
    <property type="component" value="Unassembled WGS sequence"/>
</dbReference>
<dbReference type="STRING" id="390241.SAMN04488023_11652"/>
<keyword evidence="2" id="KW-1185">Reference proteome</keyword>
<reference evidence="1 2" key="1">
    <citation type="submission" date="2016-10" db="EMBL/GenBank/DDBJ databases">
        <authorList>
            <person name="de Groot N.N."/>
        </authorList>
    </citation>
    <scope>NUCLEOTIDE SEQUENCE [LARGE SCALE GENOMIC DNA]</scope>
    <source>
        <strain evidence="1 2">DSM 18610</strain>
    </source>
</reference>
<proteinExistence type="predicted"/>
<sequence>MEDGLNSDCKVYRPFSHQHIFHLFYDVKGKYGNEL</sequence>
<dbReference type="AlphaFoldDB" id="A0A1H9S0I6"/>
<gene>
    <name evidence="1" type="ORF">SAMN04488023_11652</name>
</gene>
<dbReference type="EMBL" id="FOGG01000016">
    <property type="protein sequence ID" value="SER78135.1"/>
    <property type="molecule type" value="Genomic_DNA"/>
</dbReference>
<accession>A0A1H9S0I6</accession>
<organism evidence="1 2">
    <name type="scientific">Pedobacter rhizosphaerae</name>
    <dbReference type="NCBI Taxonomy" id="390241"/>
    <lineage>
        <taxon>Bacteria</taxon>
        <taxon>Pseudomonadati</taxon>
        <taxon>Bacteroidota</taxon>
        <taxon>Sphingobacteriia</taxon>
        <taxon>Sphingobacteriales</taxon>
        <taxon>Sphingobacteriaceae</taxon>
        <taxon>Pedobacter</taxon>
    </lineage>
</organism>